<gene>
    <name evidence="2" type="ORF">J6595_09635</name>
</gene>
<reference evidence="2 3" key="1">
    <citation type="submission" date="2021-04" db="EMBL/GenBank/DDBJ databases">
        <title>Whole genome sequence of Jiella sp. KSK16Y-1.</title>
        <authorList>
            <person name="Tuo L."/>
        </authorList>
    </citation>
    <scope>NUCLEOTIDE SEQUENCE [LARGE SCALE GENOMIC DNA]</scope>
    <source>
        <strain evidence="2 3">KSK16Y-1</strain>
    </source>
</reference>
<evidence type="ECO:0000313" key="2">
    <source>
        <dbReference type="EMBL" id="MBP0615840.1"/>
    </source>
</evidence>
<feature type="signal peptide" evidence="1">
    <location>
        <begin position="1"/>
        <end position="16"/>
    </location>
</feature>
<dbReference type="Gene3D" id="2.60.40.2610">
    <property type="entry name" value="Outer membrane usher protein FimD, plug domain"/>
    <property type="match status" value="1"/>
</dbReference>
<dbReference type="Gene3D" id="2.60.40.3110">
    <property type="match status" value="1"/>
</dbReference>
<name>A0ABS4BGF9_9HYPH</name>
<dbReference type="InterPro" id="IPR042186">
    <property type="entry name" value="FimD_plug_dom"/>
</dbReference>
<feature type="chain" id="PRO_5045088656" evidence="1">
    <location>
        <begin position="17"/>
        <end position="804"/>
    </location>
</feature>
<dbReference type="EMBL" id="JAGJCF010000005">
    <property type="protein sequence ID" value="MBP0615840.1"/>
    <property type="molecule type" value="Genomic_DNA"/>
</dbReference>
<dbReference type="Proteomes" id="UP000678276">
    <property type="component" value="Unassembled WGS sequence"/>
</dbReference>
<proteinExistence type="predicted"/>
<dbReference type="PANTHER" id="PTHR30451">
    <property type="entry name" value="OUTER MEMBRANE USHER PROTEIN"/>
    <property type="match status" value="1"/>
</dbReference>
<dbReference type="RefSeq" id="WP_209594263.1">
    <property type="nucleotide sequence ID" value="NZ_JAGJCF010000005.1"/>
</dbReference>
<keyword evidence="3" id="KW-1185">Reference proteome</keyword>
<evidence type="ECO:0000313" key="3">
    <source>
        <dbReference type="Proteomes" id="UP000678276"/>
    </source>
</evidence>
<accession>A0ABS4BGF9</accession>
<dbReference type="Pfam" id="PF00577">
    <property type="entry name" value="Usher"/>
    <property type="match status" value="2"/>
</dbReference>
<keyword evidence="1" id="KW-0732">Signal</keyword>
<protein>
    <submittedName>
        <fullName evidence="2">Fimbrial biogenesis outer membrane usher protein</fullName>
    </submittedName>
</protein>
<dbReference type="InterPro" id="IPR000015">
    <property type="entry name" value="Fimb_usher"/>
</dbReference>
<comment type="caution">
    <text evidence="2">The sequence shown here is derived from an EMBL/GenBank/DDBJ whole genome shotgun (WGS) entry which is preliminary data.</text>
</comment>
<sequence>MLSAALLLSAAGLADATGLDMSVLDTPGPAAPAAGTLAPVDLQLEVFVNGAPTGLVAEVHEEPDGTLTMDRDQLGNVGIRPEPSAAMADGRIALARLAGVVVDFDPSAQTLSFTAPDSARLPKQLSGRAARIDPLDAGDPRNAVVSSPGAVLNYTLNANTTYGFDNHEFVYDGISGSFDGRAFGALGVAEQSYLLARGELRRLNSSWSYSDPQSLRRYVAGDLITGGLSWTRPTRLLGFQVQRNFGLRSGLVTIPIPSVAGTAAVPSTAEVFVDNSRRFSQKVDAGPFEIDDLPIITGAGTARLVVRDENGNETVTESDYFVSDRLLRAGLVDYSAEIGVPRTGFGTDYDRYDADPYGSASLRWGASDRLTLEGHGEFGADLAEAGIGLSAPLGAWGAGSVAGAASSSALGTGFLLDASAETQLGHFKLRGHVQRSFGDFADIAAVSACDCGDDDHDDHDDGLDFSGGVARAIDQVTLSFPAAKGSVSLSYTAVTESDGESGKIASLSFGRPLFGGSFTATASADLQDGGLSAFTSFSMPIGGGTTASSTAYGSDPASGVSIALSHPGKDEVGNVAWQIQAQTGDTTRANASAGVRTGIGEMRGQVRQSGSATWANASVSGAVAVLDDSVFLADPIDDAFAVVDAGGPGVTVLRENRPVGITGANGKLLVTDLRSYERNRLGIDPTGMPLDADVERTRATIIPADRSGGVVTFGRQAAGGAALVSFRDGAGAFLPVGTTGSVSESGDDEPFVVGYDGQAYVKGLTSENLVVLHLPDETTCHATFGYRPADGDQVVISDIPCLAQ</sequence>
<organism evidence="2 3">
    <name type="scientific">Jiella mangrovi</name>
    <dbReference type="NCBI Taxonomy" id="2821407"/>
    <lineage>
        <taxon>Bacteria</taxon>
        <taxon>Pseudomonadati</taxon>
        <taxon>Pseudomonadota</taxon>
        <taxon>Alphaproteobacteria</taxon>
        <taxon>Hyphomicrobiales</taxon>
        <taxon>Aurantimonadaceae</taxon>
        <taxon>Jiella</taxon>
    </lineage>
</organism>
<evidence type="ECO:0000256" key="1">
    <source>
        <dbReference type="SAM" id="SignalP"/>
    </source>
</evidence>
<dbReference type="PANTHER" id="PTHR30451:SF5">
    <property type="entry name" value="SLR0019 PROTEIN"/>
    <property type="match status" value="1"/>
</dbReference>